<feature type="signal peptide" evidence="1">
    <location>
        <begin position="1"/>
        <end position="23"/>
    </location>
</feature>
<reference evidence="3" key="1">
    <citation type="journal article" date="2011" name="J. Bacteriol.">
        <title>Genome sequences of eight morphologically diverse alphaproteobacteria.</title>
        <authorList>
            <consortium name="US DOE Joint Genome Institute"/>
            <person name="Brown P.J."/>
            <person name="Kysela D.T."/>
            <person name="Buechlein A."/>
            <person name="Hemmerich C."/>
            <person name="Brun Y.V."/>
        </authorList>
    </citation>
    <scope>NUCLEOTIDE SEQUENCE [LARGE SCALE GENOMIC DNA]</scope>
    <source>
        <strain evidence="3">ATCC 21756 / DSM 7131 / JCM 7823 / NBRC 15250 / LMG 17158 / TK0059</strain>
    </source>
</reference>
<proteinExistence type="predicted"/>
<dbReference type="EMBL" id="CP002008">
    <property type="protein sequence ID" value="ADG08974.1"/>
    <property type="molecule type" value="Genomic_DNA"/>
</dbReference>
<keyword evidence="1" id="KW-0732">Signal</keyword>
<accession>D5VEF1</accession>
<name>D5VEF1_CAUST</name>
<evidence type="ECO:0000313" key="3">
    <source>
        <dbReference type="Proteomes" id="UP000002629"/>
    </source>
</evidence>
<evidence type="ECO:0000313" key="2">
    <source>
        <dbReference type="EMBL" id="ADG08974.1"/>
    </source>
</evidence>
<dbReference type="HOGENOM" id="CLU_3005722_0_0_5"/>
<dbReference type="KEGG" id="cse:Cseg_0458"/>
<organism evidence="2 3">
    <name type="scientific">Caulobacter segnis (strain ATCC 21756 / DSM 7131 / JCM 7823 / NBRC 15250 / LMG 17158 / TK0059)</name>
    <name type="common">Mycoplana segnis</name>
    <dbReference type="NCBI Taxonomy" id="509190"/>
    <lineage>
        <taxon>Bacteria</taxon>
        <taxon>Pseudomonadati</taxon>
        <taxon>Pseudomonadota</taxon>
        <taxon>Alphaproteobacteria</taxon>
        <taxon>Caulobacterales</taxon>
        <taxon>Caulobacteraceae</taxon>
        <taxon>Caulobacter</taxon>
    </lineage>
</organism>
<evidence type="ECO:0000256" key="1">
    <source>
        <dbReference type="SAM" id="SignalP"/>
    </source>
</evidence>
<dbReference type="RefSeq" id="WP_013077646.1">
    <property type="nucleotide sequence ID" value="NC_014100.1"/>
</dbReference>
<gene>
    <name evidence="2" type="ordered locus">Cseg_0458</name>
</gene>
<sequence>MKHAVVGMIAALVAATPTSAALAAEKAARLKATPVETTSSRAAMLSMPAYVADLSP</sequence>
<feature type="chain" id="PRO_5003078224" evidence="1">
    <location>
        <begin position="24"/>
        <end position="56"/>
    </location>
</feature>
<dbReference type="AlphaFoldDB" id="D5VEF1"/>
<protein>
    <submittedName>
        <fullName evidence="2">Uncharacterized protein</fullName>
    </submittedName>
</protein>
<dbReference type="Proteomes" id="UP000002629">
    <property type="component" value="Chromosome"/>
</dbReference>